<evidence type="ECO:0000313" key="14">
    <source>
        <dbReference type="EMBL" id="OXE97140.1"/>
    </source>
</evidence>
<comment type="subcellular location">
    <subcellularLocation>
        <location evidence="1">Membrane</location>
        <topology evidence="1">Multi-pass membrane protein</topology>
    </subcellularLocation>
</comment>
<comment type="caution">
    <text evidence="14">The sequence shown here is derived from an EMBL/GenBank/DDBJ whole genome shotgun (WGS) entry which is preliminary data.</text>
</comment>
<dbReference type="EMBL" id="MUGS01000077">
    <property type="protein sequence ID" value="OXE97140.1"/>
    <property type="molecule type" value="Genomic_DNA"/>
</dbReference>
<feature type="transmembrane region" description="Helical" evidence="13">
    <location>
        <begin position="21"/>
        <end position="41"/>
    </location>
</feature>
<keyword evidence="10 13" id="KW-0472">Membrane</keyword>
<evidence type="ECO:0000256" key="9">
    <source>
        <dbReference type="ARBA" id="ARBA00023065"/>
    </source>
</evidence>
<keyword evidence="5 13" id="KW-0812">Transmembrane</keyword>
<dbReference type="OrthoDB" id="7626281at2"/>
<evidence type="ECO:0000256" key="6">
    <source>
        <dbReference type="ARBA" id="ARBA00022826"/>
    </source>
</evidence>
<feature type="transmembrane region" description="Helical" evidence="13">
    <location>
        <begin position="94"/>
        <end position="117"/>
    </location>
</feature>
<keyword evidence="4" id="KW-0633">Potassium transport</keyword>
<evidence type="ECO:0000313" key="15">
    <source>
        <dbReference type="Proteomes" id="UP000214684"/>
    </source>
</evidence>
<gene>
    <name evidence="14" type="ORF">B0A64_23505</name>
</gene>
<evidence type="ECO:0000256" key="3">
    <source>
        <dbReference type="ARBA" id="ARBA00022448"/>
    </source>
</evidence>
<keyword evidence="8 13" id="KW-1133">Transmembrane helix</keyword>
<dbReference type="InterPro" id="IPR010617">
    <property type="entry name" value="TMEM175-like"/>
</dbReference>
<keyword evidence="6" id="KW-0631">Potassium channel</keyword>
<name>A0A227NHA4_9FLAO</name>
<dbReference type="GO" id="GO:0005267">
    <property type="term" value="F:potassium channel activity"/>
    <property type="evidence" value="ECO:0007669"/>
    <property type="project" value="UniProtKB-KW"/>
</dbReference>
<evidence type="ECO:0000256" key="1">
    <source>
        <dbReference type="ARBA" id="ARBA00004141"/>
    </source>
</evidence>
<keyword evidence="7" id="KW-0630">Potassium</keyword>
<comment type="similarity">
    <text evidence="2">Belongs to the TMEM175 family.</text>
</comment>
<dbReference type="PANTHER" id="PTHR31462:SF5">
    <property type="entry name" value="ENDOSOMAL_LYSOSOMAL PROTON CHANNEL TMEM175"/>
    <property type="match status" value="1"/>
</dbReference>
<dbReference type="Pfam" id="PF06736">
    <property type="entry name" value="TMEM175"/>
    <property type="match status" value="1"/>
</dbReference>
<feature type="transmembrane region" description="Helical" evidence="13">
    <location>
        <begin position="61"/>
        <end position="82"/>
    </location>
</feature>
<evidence type="ECO:0000256" key="10">
    <source>
        <dbReference type="ARBA" id="ARBA00023136"/>
    </source>
</evidence>
<keyword evidence="9" id="KW-0406">Ion transport</keyword>
<dbReference type="GO" id="GO:0015252">
    <property type="term" value="F:proton channel activity"/>
    <property type="evidence" value="ECO:0007669"/>
    <property type="project" value="InterPro"/>
</dbReference>
<evidence type="ECO:0000256" key="11">
    <source>
        <dbReference type="ARBA" id="ARBA00023303"/>
    </source>
</evidence>
<evidence type="ECO:0000256" key="2">
    <source>
        <dbReference type="ARBA" id="ARBA00006920"/>
    </source>
</evidence>
<dbReference type="Proteomes" id="UP000214684">
    <property type="component" value="Unassembled WGS sequence"/>
</dbReference>
<dbReference type="GO" id="GO:0016020">
    <property type="term" value="C:membrane"/>
    <property type="evidence" value="ECO:0007669"/>
    <property type="project" value="UniProtKB-SubCell"/>
</dbReference>
<evidence type="ECO:0000256" key="7">
    <source>
        <dbReference type="ARBA" id="ARBA00022958"/>
    </source>
</evidence>
<evidence type="ECO:0000256" key="4">
    <source>
        <dbReference type="ARBA" id="ARBA00022538"/>
    </source>
</evidence>
<dbReference type="AlphaFoldDB" id="A0A227NHA4"/>
<evidence type="ECO:0000256" key="13">
    <source>
        <dbReference type="SAM" id="Phobius"/>
    </source>
</evidence>
<accession>A0A227NHA4</accession>
<protein>
    <recommendedName>
        <fullName evidence="16">DUF1211 domain-containing membrane protein</fullName>
    </recommendedName>
</protein>
<dbReference type="PANTHER" id="PTHR31462">
    <property type="entry name" value="ENDOSOMAL/LYSOSOMAL POTASSIUM CHANNEL TMEM175"/>
    <property type="match status" value="1"/>
</dbReference>
<evidence type="ECO:0000256" key="12">
    <source>
        <dbReference type="ARBA" id="ARBA00034430"/>
    </source>
</evidence>
<keyword evidence="3" id="KW-0813">Transport</keyword>
<reference evidence="14 15" key="1">
    <citation type="submission" date="2016-11" db="EMBL/GenBank/DDBJ databases">
        <title>Whole genomes of Flavobacteriaceae.</title>
        <authorList>
            <person name="Stine C."/>
            <person name="Li C."/>
            <person name="Tadesse D."/>
        </authorList>
    </citation>
    <scope>NUCLEOTIDE SEQUENCE [LARGE SCALE GENOMIC DNA]</scope>
    <source>
        <strain evidence="14 15">DSM 24704</strain>
    </source>
</reference>
<feature type="transmembrane region" description="Helical" evidence="13">
    <location>
        <begin position="177"/>
        <end position="208"/>
    </location>
</feature>
<evidence type="ECO:0000256" key="8">
    <source>
        <dbReference type="ARBA" id="ARBA00022989"/>
    </source>
</evidence>
<proteinExistence type="inferred from homology"/>
<evidence type="ECO:0008006" key="16">
    <source>
        <dbReference type="Google" id="ProtNLM"/>
    </source>
</evidence>
<keyword evidence="11" id="KW-0407">Ion channel</keyword>
<comment type="catalytic activity">
    <reaction evidence="12">
        <text>K(+)(in) = K(+)(out)</text>
        <dbReference type="Rhea" id="RHEA:29463"/>
        <dbReference type="ChEBI" id="CHEBI:29103"/>
    </reaction>
</comment>
<dbReference type="RefSeq" id="WP_089481903.1">
    <property type="nucleotide sequence ID" value="NZ_MUGS01000077.1"/>
</dbReference>
<organism evidence="14 15">
    <name type="scientific">Flavobacterium araucananum</name>
    <dbReference type="NCBI Taxonomy" id="946678"/>
    <lineage>
        <taxon>Bacteria</taxon>
        <taxon>Pseudomonadati</taxon>
        <taxon>Bacteroidota</taxon>
        <taxon>Flavobacteriia</taxon>
        <taxon>Flavobacteriales</taxon>
        <taxon>Flavobacteriaceae</taxon>
        <taxon>Flavobacterium</taxon>
    </lineage>
</organism>
<sequence>MEERNEQVNSKISGSSGTVRIEAMSDATFAIIITLLVLEIHRPAVPKGALGHELLESWPSYLAYGVAFIYVGVIWLNHHYAFVRLKQTDLKLNWINFGVLGTAALIPFPTGVLADAFQSGNLEDQKAAIVLYALIAGLMSLAWVPLYAYLGRNAVLLKSDVGTGLFKAQVRKPLTGIFLYFVSGMLGWFLHPLIAVLIFIFMVLYYAWTSQGVKIRRNVPE</sequence>
<feature type="transmembrane region" description="Helical" evidence="13">
    <location>
        <begin position="129"/>
        <end position="150"/>
    </location>
</feature>
<keyword evidence="15" id="KW-1185">Reference proteome</keyword>
<evidence type="ECO:0000256" key="5">
    <source>
        <dbReference type="ARBA" id="ARBA00022692"/>
    </source>
</evidence>